<dbReference type="InterPro" id="IPR003833">
    <property type="entry name" value="CT_C_D"/>
</dbReference>
<dbReference type="SUPFAM" id="SSF160467">
    <property type="entry name" value="PH0987 N-terminal domain-like"/>
    <property type="match status" value="1"/>
</dbReference>
<protein>
    <submittedName>
        <fullName evidence="5">KipI family sensor histidine kinase inhibitor</fullName>
    </submittedName>
</protein>
<proteinExistence type="predicted"/>
<dbReference type="SMART" id="SM00796">
    <property type="entry name" value="AHS1"/>
    <property type="match status" value="1"/>
</dbReference>
<keyword evidence="3" id="KW-0067">ATP-binding</keyword>
<dbReference type="Gene3D" id="3.30.1360.40">
    <property type="match status" value="1"/>
</dbReference>
<dbReference type="SUPFAM" id="SSF50891">
    <property type="entry name" value="Cyclophilin-like"/>
    <property type="match status" value="1"/>
</dbReference>
<keyword evidence="1" id="KW-0547">Nucleotide-binding</keyword>
<evidence type="ECO:0000256" key="3">
    <source>
        <dbReference type="ARBA" id="ARBA00022840"/>
    </source>
</evidence>
<feature type="domain" description="Carboxyltransferase" evidence="4">
    <location>
        <begin position="1"/>
        <end position="190"/>
    </location>
</feature>
<dbReference type="Proteomes" id="UP000256253">
    <property type="component" value="Unassembled WGS sequence"/>
</dbReference>
<dbReference type="GO" id="GO:0016787">
    <property type="term" value="F:hydrolase activity"/>
    <property type="evidence" value="ECO:0007669"/>
    <property type="project" value="UniProtKB-KW"/>
</dbReference>
<dbReference type="PANTHER" id="PTHR34698:SF2">
    <property type="entry name" value="5-OXOPROLINASE SUBUNIT B"/>
    <property type="match status" value="1"/>
</dbReference>
<name>A0A3D9UJB4_9MICO</name>
<dbReference type="AlphaFoldDB" id="A0A3D9UJB4"/>
<dbReference type="Gene3D" id="2.40.100.10">
    <property type="entry name" value="Cyclophilin-like"/>
    <property type="match status" value="1"/>
</dbReference>
<evidence type="ECO:0000313" key="6">
    <source>
        <dbReference type="Proteomes" id="UP000256253"/>
    </source>
</evidence>
<accession>A0A3D9UJB4</accession>
<dbReference type="InterPro" id="IPR029000">
    <property type="entry name" value="Cyclophilin-like_dom_sf"/>
</dbReference>
<dbReference type="OrthoDB" id="9768696at2"/>
<dbReference type="EMBL" id="QTUA01000001">
    <property type="protein sequence ID" value="REF29409.1"/>
    <property type="molecule type" value="Genomic_DNA"/>
</dbReference>
<comment type="caution">
    <text evidence="5">The sequence shown here is derived from an EMBL/GenBank/DDBJ whole genome shotgun (WGS) entry which is preliminary data.</text>
</comment>
<dbReference type="InterPro" id="IPR010016">
    <property type="entry name" value="PxpB"/>
</dbReference>
<dbReference type="GO" id="GO:0005524">
    <property type="term" value="F:ATP binding"/>
    <property type="evidence" value="ECO:0007669"/>
    <property type="project" value="UniProtKB-KW"/>
</dbReference>
<dbReference type="RefSeq" id="WP_115921528.1">
    <property type="nucleotide sequence ID" value="NZ_QTUA01000001.1"/>
</dbReference>
<evidence type="ECO:0000259" key="4">
    <source>
        <dbReference type="SMART" id="SM00796"/>
    </source>
</evidence>
<keyword evidence="2" id="KW-0378">Hydrolase</keyword>
<evidence type="ECO:0000256" key="2">
    <source>
        <dbReference type="ARBA" id="ARBA00022801"/>
    </source>
</evidence>
<keyword evidence="6" id="KW-1185">Reference proteome</keyword>
<reference evidence="5 6" key="1">
    <citation type="submission" date="2018-08" db="EMBL/GenBank/DDBJ databases">
        <title>Sequencing the genomes of 1000 actinobacteria strains.</title>
        <authorList>
            <person name="Klenk H.-P."/>
        </authorList>
    </citation>
    <scope>NUCLEOTIDE SEQUENCE [LARGE SCALE GENOMIC DNA]</scope>
    <source>
        <strain evidence="5 6">DSM 22967</strain>
    </source>
</reference>
<sequence>MRLLPCGDGAILVELPDADTRRRLDATLRRTPIDGVLEHVPAATTVLVRAEPGDLVRVAGELRQLRLLNADSGRSVDDLTIPVIYDGADLAEVAALLDLTVAEVIARHTGQIWTVEFAGFAPGFGYLIGDDDNLTVPRRETPRTRIPAGSVGLADQFSGVYPKASPGGWQLLGHTELAMWDVDRDDPALLIPGRRVRFEAVSA</sequence>
<dbReference type="Pfam" id="PF02682">
    <property type="entry name" value="CT_C_D"/>
    <property type="match status" value="1"/>
</dbReference>
<gene>
    <name evidence="5" type="ORF">DFJ65_0354</name>
</gene>
<dbReference type="PANTHER" id="PTHR34698">
    <property type="entry name" value="5-OXOPROLINASE SUBUNIT B"/>
    <property type="match status" value="1"/>
</dbReference>
<organism evidence="5 6">
    <name type="scientific">Calidifontibacter indicus</name>
    <dbReference type="NCBI Taxonomy" id="419650"/>
    <lineage>
        <taxon>Bacteria</taxon>
        <taxon>Bacillati</taxon>
        <taxon>Actinomycetota</taxon>
        <taxon>Actinomycetes</taxon>
        <taxon>Micrococcales</taxon>
        <taxon>Dermacoccaceae</taxon>
        <taxon>Calidifontibacter</taxon>
    </lineage>
</organism>
<evidence type="ECO:0000313" key="5">
    <source>
        <dbReference type="EMBL" id="REF29409.1"/>
    </source>
</evidence>
<evidence type="ECO:0000256" key="1">
    <source>
        <dbReference type="ARBA" id="ARBA00022741"/>
    </source>
</evidence>